<dbReference type="eggNOG" id="COG2865">
    <property type="taxonomic scope" value="Bacteria"/>
</dbReference>
<dbReference type="RefSeq" id="WP_024463905.1">
    <property type="nucleotide sequence ID" value="NZ_CP062939.1"/>
</dbReference>
<dbReference type="InterPro" id="IPR036390">
    <property type="entry name" value="WH_DNA-bd_sf"/>
</dbReference>
<dbReference type="Pfam" id="PF04326">
    <property type="entry name" value="SLFN_AlbA_2"/>
    <property type="match status" value="1"/>
</dbReference>
<dbReference type="GO" id="GO:0016787">
    <property type="term" value="F:hydrolase activity"/>
    <property type="evidence" value="ECO:0007669"/>
    <property type="project" value="UniProtKB-KW"/>
</dbReference>
<evidence type="ECO:0000313" key="3">
    <source>
        <dbReference type="Proteomes" id="UP000029055"/>
    </source>
</evidence>
<keyword evidence="3" id="KW-1185">Reference proteome</keyword>
<dbReference type="Gene3D" id="3.30.950.30">
    <property type="entry name" value="Schlafen, AAA domain"/>
    <property type="match status" value="1"/>
</dbReference>
<dbReference type="EC" id="3.6.4.12" evidence="2"/>
<comment type="caution">
    <text evidence="2">The sequence shown here is derived from an EMBL/GenBank/DDBJ whole genome shotgun (WGS) entry which is preliminary data.</text>
</comment>
<dbReference type="AlphaFoldDB" id="A0A087DTL4"/>
<gene>
    <name evidence="2" type="ORF">BISU_2066</name>
</gene>
<accession>A0A087DTL4</accession>
<dbReference type="Proteomes" id="UP000029055">
    <property type="component" value="Unassembled WGS sequence"/>
</dbReference>
<proteinExistence type="predicted"/>
<dbReference type="Gene3D" id="3.30.565.60">
    <property type="match status" value="1"/>
</dbReference>
<dbReference type="SUPFAM" id="SSF46785">
    <property type="entry name" value="Winged helix' DNA-binding domain"/>
    <property type="match status" value="1"/>
</dbReference>
<evidence type="ECO:0000259" key="1">
    <source>
        <dbReference type="Pfam" id="PF04326"/>
    </source>
</evidence>
<keyword evidence="2" id="KW-0378">Hydrolase</keyword>
<dbReference type="EMBL" id="JGZR01000016">
    <property type="protein sequence ID" value="KFI98864.1"/>
    <property type="molecule type" value="Genomic_DNA"/>
</dbReference>
<name>A0A087DTL4_9BIFI</name>
<dbReference type="InterPro" id="IPR038475">
    <property type="entry name" value="RecG_C_sf"/>
</dbReference>
<organism evidence="2 3">
    <name type="scientific">Bifidobacterium subtile</name>
    <dbReference type="NCBI Taxonomy" id="77635"/>
    <lineage>
        <taxon>Bacteria</taxon>
        <taxon>Bacillati</taxon>
        <taxon>Actinomycetota</taxon>
        <taxon>Actinomycetes</taxon>
        <taxon>Bifidobacteriales</taxon>
        <taxon>Bifidobacteriaceae</taxon>
        <taxon>Bifidobacterium</taxon>
    </lineage>
</organism>
<dbReference type="Pfam" id="PF13749">
    <property type="entry name" value="HATPase_c_4"/>
    <property type="match status" value="1"/>
</dbReference>
<dbReference type="PANTHER" id="PTHR30595">
    <property type="entry name" value="GLPR-RELATED TRANSCRIPTIONAL REPRESSOR"/>
    <property type="match status" value="1"/>
</dbReference>
<feature type="domain" description="Schlafen AlbA-2" evidence="1">
    <location>
        <begin position="25"/>
        <end position="122"/>
    </location>
</feature>
<sequence length="502" mass="54340">MTWTNNEIAAVLERLRRQGSDDGRYEAKSCAHDIGSSVWESVSAFANTQGGTLLLGISESEKFKPVDGFDANKILSQFADGIGDGNPQGIKLTNPPRYEVTRCESAGKPFLAIDIQENAIGAKPCFITAKGPQSGGYRRMDDKDIHLSPTEIFEFVNALVPSSADRAIVAEADLTDLNETALDRLIDTFKDSKALRGARGRKAQLARLNITDKEGGIRLAGLLAAGQYPQQYYPKLLIDVTAHPDVVKSGAGMVRFLDRVLCDGNMPEAIEQAVEATAKNLRTPTLVSGAGAKTDTEIPREVLREVIANAVIHREYGDFFLGESVSVDIYPDRVEVSSPGGLWGGVTPDTIGNGESRCRNATLIQLLHQVPYDGEGAVTVEGQGSGIPLVVREMESRALPAPRFVARPDYFTVILDRYRAQYADSAYGIKGSGQSSEVLNATETTILQALSLTQPRNVHEISAMTQKSLSAVRKALRSLIDADLAVATAPAASRYRKYLRRG</sequence>
<dbReference type="InterPro" id="IPR007421">
    <property type="entry name" value="Schlafen_AlbA_2_dom"/>
</dbReference>
<dbReference type="PANTHER" id="PTHR30595:SF6">
    <property type="entry name" value="SCHLAFEN ALBA-2 DOMAIN-CONTAINING PROTEIN"/>
    <property type="match status" value="1"/>
</dbReference>
<reference evidence="2 3" key="1">
    <citation type="submission" date="2014-03" db="EMBL/GenBank/DDBJ databases">
        <title>Genomics of Bifidobacteria.</title>
        <authorList>
            <person name="Ventura M."/>
            <person name="Milani C."/>
            <person name="Lugli G.A."/>
        </authorList>
    </citation>
    <scope>NUCLEOTIDE SEQUENCE [LARGE SCALE GENOMIC DNA]</scope>
    <source>
        <strain evidence="2 3">LMG 11597</strain>
    </source>
</reference>
<evidence type="ECO:0000313" key="2">
    <source>
        <dbReference type="EMBL" id="KFI98864.1"/>
    </source>
</evidence>
<dbReference type="InterPro" id="IPR038461">
    <property type="entry name" value="Schlafen_AlbA_2_dom_sf"/>
</dbReference>
<dbReference type="STRING" id="77635.BISU_2066"/>
<dbReference type="OrthoDB" id="9805115at2"/>
<protein>
    <submittedName>
        <fullName evidence="2">Transcriptional regulator</fullName>
        <ecNumber evidence="2">3.6.4.12</ecNumber>
    </submittedName>
</protein>
<dbReference type="GO" id="GO:0003678">
    <property type="term" value="F:DNA helicase activity"/>
    <property type="evidence" value="ECO:0007669"/>
    <property type="project" value="UniProtKB-EC"/>
</dbReference>